<keyword evidence="1" id="KW-0812">Transmembrane</keyword>
<dbReference type="eggNOG" id="ENOG5033KWB">
    <property type="taxonomic scope" value="Bacteria"/>
</dbReference>
<evidence type="ECO:0000313" key="2">
    <source>
        <dbReference type="EMBL" id="EFO79900.1"/>
    </source>
</evidence>
<dbReference type="InterPro" id="IPR021787">
    <property type="entry name" value="DUF3352"/>
</dbReference>
<protein>
    <recommendedName>
        <fullName evidence="4">DUF3352 domain-containing protein</fullName>
    </recommendedName>
</protein>
<dbReference type="AlphaFoldDB" id="E1IG11"/>
<comment type="caution">
    <text evidence="2">The sequence shown here is derived from an EMBL/GenBank/DDBJ whole genome shotgun (WGS) entry which is preliminary data.</text>
</comment>
<dbReference type="HOGENOM" id="CLU_471517_0_0_0"/>
<dbReference type="EMBL" id="ADVR01000097">
    <property type="protein sequence ID" value="EFO79900.1"/>
    <property type="molecule type" value="Genomic_DNA"/>
</dbReference>
<dbReference type="OrthoDB" id="138967at2"/>
<keyword evidence="1" id="KW-1133">Transmembrane helix</keyword>
<sequence>MELPPVSPLPSDTPKPKNMMLLIGGGVVALLLIAVGAAALVLQLTGNRSNTIPQLVAGDTQIYAAITPNLNDLPNIDRLRKAFPELMDYQQSETFNAQMKEEWGVTFQEDVAPWIGAEMGVAISGLPFEDILDFEALSMGDTPNVQEGDVKAVILLATRDEKAAQAFLDKQRQYRESKGDQFTSTQTGGITIYTQQGDDTPGASFALVRGHVVFASNAELISAIITRDPSGNETLAANPRFQHVLAALSPDRIGFVFVNGEPLAKGIEANSEQLVADMPEATANQLLDQLESVKALQGVGFSFSVLADGVAFDALSVFDPNGLSQATRDQLKDASTAVSGDRIANVSGDALMAISFRIPASFADQIRDTIASDPEIADQVAAFEQQMDIDLNRDLLDWFQGEASIVLLPGEEIMGSPMPVTGYFAIKPNDRGAAEDGINRLIAGLEMMSGGELGLTDAEVGGVTWSAFSPEGQPLGGYGFVGDDLVIGFGNTALEAAAAPTSNLSSNVAYQAGAKVLPNPNGGMLFINLPDMLAMAEEFGGMSDPEVTDRLAPFKAITAGGVPGMNDKGVTFGRLFLVISSQ</sequence>
<feature type="transmembrane region" description="Helical" evidence="1">
    <location>
        <begin position="20"/>
        <end position="42"/>
    </location>
</feature>
<gene>
    <name evidence="2" type="ORF">OSCT_2275</name>
</gene>
<dbReference type="Pfam" id="PF11832">
    <property type="entry name" value="DUF3352"/>
    <property type="match status" value="1"/>
</dbReference>
<dbReference type="Proteomes" id="UP000054010">
    <property type="component" value="Unassembled WGS sequence"/>
</dbReference>
<reference evidence="2 3" key="1">
    <citation type="journal article" date="2011" name="J. Bacteriol.">
        <title>Draft genome sequence of the anoxygenic filamentous phototrophic bacterium Oscillochloris trichoides subsp. DG-6.</title>
        <authorList>
            <person name="Kuznetsov B.B."/>
            <person name="Ivanovsky R.N."/>
            <person name="Keppen O.I."/>
            <person name="Sukhacheva M.V."/>
            <person name="Bumazhkin B.K."/>
            <person name="Patutina E.O."/>
            <person name="Beletsky A.V."/>
            <person name="Mardanov A.V."/>
            <person name="Baslerov R.V."/>
            <person name="Panteleeva A.N."/>
            <person name="Kolganova T.V."/>
            <person name="Ravin N.V."/>
            <person name="Skryabin K.G."/>
        </authorList>
    </citation>
    <scope>NUCLEOTIDE SEQUENCE [LARGE SCALE GENOMIC DNA]</scope>
    <source>
        <strain evidence="2 3">DG-6</strain>
    </source>
</reference>
<organism evidence="2 3">
    <name type="scientific">Oscillochloris trichoides DG-6</name>
    <dbReference type="NCBI Taxonomy" id="765420"/>
    <lineage>
        <taxon>Bacteria</taxon>
        <taxon>Bacillati</taxon>
        <taxon>Chloroflexota</taxon>
        <taxon>Chloroflexia</taxon>
        <taxon>Chloroflexales</taxon>
        <taxon>Chloroflexineae</taxon>
        <taxon>Oscillochloridaceae</taxon>
        <taxon>Oscillochloris</taxon>
    </lineage>
</organism>
<keyword evidence="3" id="KW-1185">Reference proteome</keyword>
<evidence type="ECO:0008006" key="4">
    <source>
        <dbReference type="Google" id="ProtNLM"/>
    </source>
</evidence>
<evidence type="ECO:0000256" key="1">
    <source>
        <dbReference type="SAM" id="Phobius"/>
    </source>
</evidence>
<proteinExistence type="predicted"/>
<keyword evidence="1" id="KW-0472">Membrane</keyword>
<accession>E1IG11</accession>
<evidence type="ECO:0000313" key="3">
    <source>
        <dbReference type="Proteomes" id="UP000054010"/>
    </source>
</evidence>
<name>E1IG11_9CHLR</name>
<dbReference type="STRING" id="765420.OSCT_2275"/>